<name>B8C748_THAPS</name>
<evidence type="ECO:0000256" key="8">
    <source>
        <dbReference type="ARBA" id="ARBA00043971"/>
    </source>
</evidence>
<evidence type="ECO:0000256" key="5">
    <source>
        <dbReference type="ARBA" id="ARBA00023054"/>
    </source>
</evidence>
<feature type="domain" description="TRAF3-interacting protein 1 N-terminal" evidence="10">
    <location>
        <begin position="1"/>
        <end position="60"/>
    </location>
</feature>
<evidence type="ECO:0000256" key="3">
    <source>
        <dbReference type="ARBA" id="ARBA00022490"/>
    </source>
</evidence>
<evidence type="ECO:0000313" key="11">
    <source>
        <dbReference type="EMBL" id="EED90918.1"/>
    </source>
</evidence>
<dbReference type="InterPro" id="IPR042576">
    <property type="entry name" value="TRAF3IP1_N_sf"/>
</dbReference>
<dbReference type="FunFam" id="1.10.418.50:FF:000001">
    <property type="entry name" value="TRAF3-interacting protein 1 isoform X1"/>
    <property type="match status" value="1"/>
</dbReference>
<dbReference type="GO" id="GO:0048731">
    <property type="term" value="P:system development"/>
    <property type="evidence" value="ECO:0007669"/>
    <property type="project" value="UniProtKB-ARBA"/>
</dbReference>
<dbReference type="AlphaFoldDB" id="B8C748"/>
<proteinExistence type="inferred from homology"/>
<dbReference type="PaxDb" id="35128-Thaps7648"/>
<feature type="domain" description="TRAF3-interacting protein 1 N-terminal" evidence="10">
    <location>
        <begin position="145"/>
        <end position="253"/>
    </location>
</feature>
<dbReference type="Proteomes" id="UP000001449">
    <property type="component" value="Chromosome 8"/>
</dbReference>
<dbReference type="GO" id="GO:0070507">
    <property type="term" value="P:regulation of microtubule cytoskeleton organization"/>
    <property type="evidence" value="ECO:0007669"/>
    <property type="project" value="UniProtKB-ARBA"/>
</dbReference>
<dbReference type="HOGENOM" id="CLU_589901_0_0_1"/>
<dbReference type="GeneID" id="7449820"/>
<dbReference type="RefSeq" id="XP_002292067.1">
    <property type="nucleotide sequence ID" value="XM_002292031.1"/>
</dbReference>
<dbReference type="Pfam" id="PF10243">
    <property type="entry name" value="MIP-T3"/>
    <property type="match status" value="2"/>
</dbReference>
<keyword evidence="12" id="KW-1185">Reference proteome</keyword>
<comment type="similarity">
    <text evidence="8">Belongs to the TRAF3IP1 family.</text>
</comment>
<evidence type="ECO:0000256" key="9">
    <source>
        <dbReference type="ARBA" id="ARBA00070492"/>
    </source>
</evidence>
<comment type="subcellular location">
    <subcellularLocation>
        <location evidence="2">Cytoplasm</location>
        <location evidence="2">Cytoskeleton</location>
        <location evidence="2">Cilium axoneme</location>
    </subcellularLocation>
    <subcellularLocation>
        <location evidence="1">Cytoplasm</location>
        <location evidence="1">Cytoskeleton</location>
        <location evidence="1">Cilium basal body</location>
    </subcellularLocation>
</comment>
<evidence type="ECO:0000256" key="4">
    <source>
        <dbReference type="ARBA" id="ARBA00022794"/>
    </source>
</evidence>
<evidence type="ECO:0000256" key="6">
    <source>
        <dbReference type="ARBA" id="ARBA00023212"/>
    </source>
</evidence>
<dbReference type="InParanoid" id="B8C748"/>
<dbReference type="GO" id="GO:0008017">
    <property type="term" value="F:microtubule binding"/>
    <property type="evidence" value="ECO:0007669"/>
    <property type="project" value="InterPro"/>
</dbReference>
<sequence>MDSTTYKDRKSAKISFLDKLIKIVSVGSGESLEANSSKIVAGLEPLDTNKLLVALGRLATNDEIDRKQLVRKCLKKDSIGSRQEKKRAKVSRKVVVSVEEEVAAVENMEVNVVGSTTNSNTEATSTTRAIPLTLVDQVKTCNTDINQTRKMISSIISKPKCTEKLLNKPPFRFLHDVIMALGKATGFDLSQIFSDEELVSSNIKDKEPKMAFLQKLITYLESKLNMSIDVHPGKIVSGFDAEKTNYVLQLFTVVSMHQTTLAVIDAEPVADKDYTNQSPTCDMRLFDSDVMLMDITNSTKVSATDEEGNLDEREHEESGLTVKSSTEALNEFTDDGDDVTFEDKTEEEPALIGIMPIESIIQDGNAIQAYQDIISPSDEDTANSEGFGFKLSLYRDAIEPKTHPDVHLPSPMTAKDLDSVADAIKCITESISSFGVFMGEALTEMDEGSEHWKHEQSDIQKALE</sequence>
<evidence type="ECO:0000313" key="12">
    <source>
        <dbReference type="Proteomes" id="UP000001449"/>
    </source>
</evidence>
<keyword evidence="5" id="KW-0175">Coiled coil</keyword>
<evidence type="ECO:0000259" key="10">
    <source>
        <dbReference type="Pfam" id="PF10243"/>
    </source>
</evidence>
<keyword evidence="6" id="KW-0206">Cytoskeleton</keyword>
<protein>
    <recommendedName>
        <fullName evidence="9">TRAF3-interacting protein 1</fullName>
    </recommendedName>
</protein>
<dbReference type="InterPro" id="IPR040468">
    <property type="entry name" value="TRAF3IP1_N"/>
</dbReference>
<dbReference type="Gene3D" id="1.10.418.50">
    <property type="entry name" value="Microtubule-binding protein MIP-T3"/>
    <property type="match status" value="2"/>
</dbReference>
<gene>
    <name evidence="11" type="ORF">THAPSDRAFT_7648</name>
</gene>
<reference evidence="11 12" key="2">
    <citation type="journal article" date="2008" name="Nature">
        <title>The Phaeodactylum genome reveals the evolutionary history of diatom genomes.</title>
        <authorList>
            <person name="Bowler C."/>
            <person name="Allen A.E."/>
            <person name="Badger J.H."/>
            <person name="Grimwood J."/>
            <person name="Jabbari K."/>
            <person name="Kuo A."/>
            <person name="Maheswari U."/>
            <person name="Martens C."/>
            <person name="Maumus F."/>
            <person name="Otillar R.P."/>
            <person name="Rayko E."/>
            <person name="Salamov A."/>
            <person name="Vandepoele K."/>
            <person name="Beszteri B."/>
            <person name="Gruber A."/>
            <person name="Heijde M."/>
            <person name="Katinka M."/>
            <person name="Mock T."/>
            <person name="Valentin K."/>
            <person name="Verret F."/>
            <person name="Berges J.A."/>
            <person name="Brownlee C."/>
            <person name="Cadoret J.P."/>
            <person name="Chiovitti A."/>
            <person name="Choi C.J."/>
            <person name="Coesel S."/>
            <person name="De Martino A."/>
            <person name="Detter J.C."/>
            <person name="Durkin C."/>
            <person name="Falciatore A."/>
            <person name="Fournet J."/>
            <person name="Haruta M."/>
            <person name="Huysman M.J."/>
            <person name="Jenkins B.D."/>
            <person name="Jiroutova K."/>
            <person name="Jorgensen R.E."/>
            <person name="Joubert Y."/>
            <person name="Kaplan A."/>
            <person name="Kroger N."/>
            <person name="Kroth P.G."/>
            <person name="La Roche J."/>
            <person name="Lindquist E."/>
            <person name="Lommer M."/>
            <person name="Martin-Jezequel V."/>
            <person name="Lopez P.J."/>
            <person name="Lucas S."/>
            <person name="Mangogna M."/>
            <person name="McGinnis K."/>
            <person name="Medlin L.K."/>
            <person name="Montsant A."/>
            <person name="Oudot-Le Secq M.P."/>
            <person name="Napoli C."/>
            <person name="Obornik M."/>
            <person name="Parker M.S."/>
            <person name="Petit J.L."/>
            <person name="Porcel B.M."/>
            <person name="Poulsen N."/>
            <person name="Robison M."/>
            <person name="Rychlewski L."/>
            <person name="Rynearson T.A."/>
            <person name="Schmutz J."/>
            <person name="Shapiro H."/>
            <person name="Siaut M."/>
            <person name="Stanley M."/>
            <person name="Sussman M.R."/>
            <person name="Taylor A.R."/>
            <person name="Vardi A."/>
            <person name="von Dassow P."/>
            <person name="Vyverman W."/>
            <person name="Willis A."/>
            <person name="Wyrwicz L.S."/>
            <person name="Rokhsar D.S."/>
            <person name="Weissenbach J."/>
            <person name="Armbrust E.V."/>
            <person name="Green B.R."/>
            <person name="Van de Peer Y."/>
            <person name="Grigoriev I.V."/>
        </authorList>
    </citation>
    <scope>NUCLEOTIDE SEQUENCE [LARGE SCALE GENOMIC DNA]</scope>
    <source>
        <strain evidence="11 12">CCMP1335</strain>
    </source>
</reference>
<keyword evidence="7" id="KW-0966">Cell projection</keyword>
<evidence type="ECO:0000256" key="1">
    <source>
        <dbReference type="ARBA" id="ARBA00004120"/>
    </source>
</evidence>
<reference evidence="11 12" key="1">
    <citation type="journal article" date="2004" name="Science">
        <title>The genome of the diatom Thalassiosira pseudonana: ecology, evolution, and metabolism.</title>
        <authorList>
            <person name="Armbrust E.V."/>
            <person name="Berges J.A."/>
            <person name="Bowler C."/>
            <person name="Green B.R."/>
            <person name="Martinez D."/>
            <person name="Putnam N.H."/>
            <person name="Zhou S."/>
            <person name="Allen A.E."/>
            <person name="Apt K.E."/>
            <person name="Bechner M."/>
            <person name="Brzezinski M.A."/>
            <person name="Chaal B.K."/>
            <person name="Chiovitti A."/>
            <person name="Davis A.K."/>
            <person name="Demarest M.S."/>
            <person name="Detter J.C."/>
            <person name="Glavina T."/>
            <person name="Goodstein D."/>
            <person name="Hadi M.Z."/>
            <person name="Hellsten U."/>
            <person name="Hildebrand M."/>
            <person name="Jenkins B.D."/>
            <person name="Jurka J."/>
            <person name="Kapitonov V.V."/>
            <person name="Kroger N."/>
            <person name="Lau W.W."/>
            <person name="Lane T.W."/>
            <person name="Larimer F.W."/>
            <person name="Lippmeier J.C."/>
            <person name="Lucas S."/>
            <person name="Medina M."/>
            <person name="Montsant A."/>
            <person name="Obornik M."/>
            <person name="Parker M.S."/>
            <person name="Palenik B."/>
            <person name="Pazour G.J."/>
            <person name="Richardson P.M."/>
            <person name="Rynearson T.A."/>
            <person name="Saito M.A."/>
            <person name="Schwartz D.C."/>
            <person name="Thamatrakoln K."/>
            <person name="Valentin K."/>
            <person name="Vardi A."/>
            <person name="Wilkerson F.P."/>
            <person name="Rokhsar D.S."/>
        </authorList>
    </citation>
    <scope>NUCLEOTIDE SEQUENCE [LARGE SCALE GENOMIC DNA]</scope>
    <source>
        <strain evidence="11 12">CCMP1335</strain>
    </source>
</reference>
<keyword evidence="3" id="KW-0963">Cytoplasm</keyword>
<dbReference type="eggNOG" id="KOG3809">
    <property type="taxonomic scope" value="Eukaryota"/>
</dbReference>
<dbReference type="STRING" id="35128.B8C748"/>
<dbReference type="KEGG" id="tps:THAPSDRAFT_7648"/>
<evidence type="ECO:0000256" key="7">
    <source>
        <dbReference type="ARBA" id="ARBA00023273"/>
    </source>
</evidence>
<dbReference type="PANTHER" id="PTHR31363:SF0">
    <property type="entry name" value="TRAF3-INTERACTING PROTEIN 1"/>
    <property type="match status" value="1"/>
</dbReference>
<dbReference type="GO" id="GO:0030030">
    <property type="term" value="P:cell projection organization"/>
    <property type="evidence" value="ECO:0007669"/>
    <property type="project" value="UniProtKB-KW"/>
</dbReference>
<dbReference type="GO" id="GO:0048513">
    <property type="term" value="P:animal organ development"/>
    <property type="evidence" value="ECO:0007669"/>
    <property type="project" value="UniProtKB-ARBA"/>
</dbReference>
<dbReference type="GO" id="GO:0005930">
    <property type="term" value="C:axoneme"/>
    <property type="evidence" value="ECO:0007669"/>
    <property type="project" value="UniProtKB-SubCell"/>
</dbReference>
<organism evidence="11 12">
    <name type="scientific">Thalassiosira pseudonana</name>
    <name type="common">Marine diatom</name>
    <name type="synonym">Cyclotella nana</name>
    <dbReference type="NCBI Taxonomy" id="35128"/>
    <lineage>
        <taxon>Eukaryota</taxon>
        <taxon>Sar</taxon>
        <taxon>Stramenopiles</taxon>
        <taxon>Ochrophyta</taxon>
        <taxon>Bacillariophyta</taxon>
        <taxon>Coscinodiscophyceae</taxon>
        <taxon>Thalassiosirophycidae</taxon>
        <taxon>Thalassiosirales</taxon>
        <taxon>Thalassiosiraceae</taxon>
        <taxon>Thalassiosira</taxon>
    </lineage>
</organism>
<keyword evidence="4" id="KW-0970">Cilium biogenesis/degradation</keyword>
<dbReference type="InterPro" id="IPR018799">
    <property type="entry name" value="TRAF3IP1"/>
</dbReference>
<dbReference type="EMBL" id="CM000644">
    <property type="protein sequence ID" value="EED90918.1"/>
    <property type="molecule type" value="Genomic_DNA"/>
</dbReference>
<accession>B8C748</accession>
<evidence type="ECO:0000256" key="2">
    <source>
        <dbReference type="ARBA" id="ARBA00004430"/>
    </source>
</evidence>
<dbReference type="PANTHER" id="PTHR31363">
    <property type="entry name" value="TRAF3-INTERACTING PROTEIN 1"/>
    <property type="match status" value="1"/>
</dbReference>